<dbReference type="EMBL" id="SNYK01000001">
    <property type="protein sequence ID" value="TDQ40193.1"/>
    <property type="molecule type" value="Genomic_DNA"/>
</dbReference>
<evidence type="ECO:0000256" key="5">
    <source>
        <dbReference type="ARBA" id="ARBA00023172"/>
    </source>
</evidence>
<evidence type="ECO:0000313" key="11">
    <source>
        <dbReference type="Proteomes" id="UP000294575"/>
    </source>
</evidence>
<dbReference type="GO" id="GO:0006310">
    <property type="term" value="P:DNA recombination"/>
    <property type="evidence" value="ECO:0007669"/>
    <property type="project" value="UniProtKB-UniRule"/>
</dbReference>
<dbReference type="InterPro" id="IPR042242">
    <property type="entry name" value="RecO_C"/>
</dbReference>
<proteinExistence type="inferred from homology"/>
<evidence type="ECO:0000256" key="8">
    <source>
        <dbReference type="HAMAP-Rule" id="MF_00201"/>
    </source>
</evidence>
<dbReference type="Proteomes" id="UP000294575">
    <property type="component" value="Unassembled WGS sequence"/>
</dbReference>
<keyword evidence="11" id="KW-1185">Reference proteome</keyword>
<dbReference type="InterPro" id="IPR022572">
    <property type="entry name" value="DNA_rep/recomb_RecO_N"/>
</dbReference>
<evidence type="ECO:0000256" key="3">
    <source>
        <dbReference type="ARBA" id="ARBA00021310"/>
    </source>
</evidence>
<protein>
    <recommendedName>
        <fullName evidence="3 8">DNA repair protein RecO</fullName>
    </recommendedName>
    <alternativeName>
        <fullName evidence="7 8">Recombination protein O</fullName>
    </alternativeName>
</protein>
<evidence type="ECO:0000256" key="2">
    <source>
        <dbReference type="ARBA" id="ARBA00007452"/>
    </source>
</evidence>
<accession>A0A4R6U5R9</accession>
<dbReference type="Pfam" id="PF02565">
    <property type="entry name" value="RecO_C"/>
    <property type="match status" value="1"/>
</dbReference>
<dbReference type="InterPro" id="IPR037278">
    <property type="entry name" value="ARFGAP/RecO"/>
</dbReference>
<dbReference type="NCBIfam" id="TIGR00613">
    <property type="entry name" value="reco"/>
    <property type="match status" value="1"/>
</dbReference>
<comment type="caution">
    <text evidence="10">The sequence shown here is derived from an EMBL/GenBank/DDBJ whole genome shotgun (WGS) entry which is preliminary data.</text>
</comment>
<comment type="similarity">
    <text evidence="2 8">Belongs to the RecO family.</text>
</comment>
<dbReference type="Pfam" id="PF11967">
    <property type="entry name" value="RecO_N"/>
    <property type="match status" value="1"/>
</dbReference>
<dbReference type="InterPro" id="IPR003717">
    <property type="entry name" value="RecO"/>
</dbReference>
<evidence type="ECO:0000313" key="10">
    <source>
        <dbReference type="EMBL" id="TDQ40193.1"/>
    </source>
</evidence>
<keyword evidence="5 8" id="KW-0233">DNA recombination</keyword>
<dbReference type="Gene3D" id="2.40.50.140">
    <property type="entry name" value="Nucleic acid-binding proteins"/>
    <property type="match status" value="1"/>
</dbReference>
<dbReference type="GO" id="GO:0006302">
    <property type="term" value="P:double-strand break repair"/>
    <property type="evidence" value="ECO:0007669"/>
    <property type="project" value="TreeGrafter"/>
</dbReference>
<evidence type="ECO:0000256" key="6">
    <source>
        <dbReference type="ARBA" id="ARBA00023204"/>
    </source>
</evidence>
<evidence type="ECO:0000259" key="9">
    <source>
        <dbReference type="Pfam" id="PF11967"/>
    </source>
</evidence>
<reference evidence="10 11" key="1">
    <citation type="submission" date="2019-03" db="EMBL/GenBank/DDBJ databases">
        <title>Genomic Encyclopedia of Type Strains, Phase IV (KMG-IV): sequencing the most valuable type-strain genomes for metagenomic binning, comparative biology and taxonomic classification.</title>
        <authorList>
            <person name="Goeker M."/>
        </authorList>
    </citation>
    <scope>NUCLEOTIDE SEQUENCE [LARGE SCALE GENOMIC DNA]</scope>
    <source>
        <strain evidence="10 11">DSM 28679</strain>
    </source>
</reference>
<dbReference type="SUPFAM" id="SSF50249">
    <property type="entry name" value="Nucleic acid-binding proteins"/>
    <property type="match status" value="1"/>
</dbReference>
<dbReference type="Gene3D" id="1.20.1440.120">
    <property type="entry name" value="Recombination protein O, C-terminal domain"/>
    <property type="match status" value="1"/>
</dbReference>
<dbReference type="PANTHER" id="PTHR33991">
    <property type="entry name" value="DNA REPAIR PROTEIN RECO"/>
    <property type="match status" value="1"/>
</dbReference>
<name>A0A4R6U5R9_9GAMM</name>
<dbReference type="SUPFAM" id="SSF57863">
    <property type="entry name" value="ArfGap/RecO-like zinc finger"/>
    <property type="match status" value="1"/>
</dbReference>
<dbReference type="AlphaFoldDB" id="A0A4R6U5R9"/>
<comment type="function">
    <text evidence="1 8">Involved in DNA repair and RecF pathway recombination.</text>
</comment>
<feature type="domain" description="DNA replication/recombination mediator RecO N-terminal" evidence="9">
    <location>
        <begin position="1"/>
        <end position="75"/>
    </location>
</feature>
<dbReference type="RefSeq" id="WP_407071189.1">
    <property type="nucleotide sequence ID" value="NZ_LNJZ01000007.1"/>
</dbReference>
<keyword evidence="4 8" id="KW-0227">DNA damage</keyword>
<evidence type="ECO:0000256" key="4">
    <source>
        <dbReference type="ARBA" id="ARBA00022763"/>
    </source>
</evidence>
<dbReference type="GO" id="GO:0043590">
    <property type="term" value="C:bacterial nucleoid"/>
    <property type="evidence" value="ECO:0007669"/>
    <property type="project" value="TreeGrafter"/>
</dbReference>
<keyword evidence="6 8" id="KW-0234">DNA repair</keyword>
<dbReference type="PANTHER" id="PTHR33991:SF1">
    <property type="entry name" value="DNA REPAIR PROTEIN RECO"/>
    <property type="match status" value="1"/>
</dbReference>
<evidence type="ECO:0000256" key="7">
    <source>
        <dbReference type="ARBA" id="ARBA00033409"/>
    </source>
</evidence>
<evidence type="ECO:0000256" key="1">
    <source>
        <dbReference type="ARBA" id="ARBA00003065"/>
    </source>
</evidence>
<sequence>MDMQTDQAFVLHVRPYKETSALLDLFTREQGRIRAVLRGYRSKKGSAARPFNCLEVELRGQGELKSIARLEPAGGFLLLQGERLMCALYLNELSMRLLPLADPQPQVHEHYHLTLQALAAGHAVEPLLRSYEWRLLEQLGYGFSLEQDSQGRPLEPQGWYLLQPESGFLPVAAIQPGAFLGADLQALAAVQWQQPGVVRTAKRLMRQALAPHLGNRPLMSRELFLRHKESSA</sequence>
<organism evidence="10 11">
    <name type="scientific">Thiopseudomonas denitrificans</name>
    <dbReference type="NCBI Taxonomy" id="1501432"/>
    <lineage>
        <taxon>Bacteria</taxon>
        <taxon>Pseudomonadati</taxon>
        <taxon>Pseudomonadota</taxon>
        <taxon>Gammaproteobacteria</taxon>
        <taxon>Pseudomonadales</taxon>
        <taxon>Pseudomonadaceae</taxon>
        <taxon>Thiopseudomonas</taxon>
    </lineage>
</organism>
<gene>
    <name evidence="8" type="primary">recO</name>
    <name evidence="10" type="ORF">DFQ45_101328</name>
</gene>
<dbReference type="HAMAP" id="MF_00201">
    <property type="entry name" value="RecO"/>
    <property type="match status" value="1"/>
</dbReference>
<dbReference type="InterPro" id="IPR012340">
    <property type="entry name" value="NA-bd_OB-fold"/>
</dbReference>